<dbReference type="PANTHER" id="PTHR43289">
    <property type="entry name" value="MITOGEN-ACTIVATED PROTEIN KINASE KINASE KINASE 20-RELATED"/>
    <property type="match status" value="1"/>
</dbReference>
<name>A0A1U7CN78_9BACT</name>
<dbReference type="Pfam" id="PF00069">
    <property type="entry name" value="Pkinase"/>
    <property type="match status" value="1"/>
</dbReference>
<evidence type="ECO:0000256" key="2">
    <source>
        <dbReference type="ARBA" id="ARBA00022527"/>
    </source>
</evidence>
<dbReference type="InterPro" id="IPR008271">
    <property type="entry name" value="Ser/Thr_kinase_AS"/>
</dbReference>
<evidence type="ECO:0000256" key="8">
    <source>
        <dbReference type="SAM" id="Phobius"/>
    </source>
</evidence>
<keyword evidence="6 7" id="KW-0067">ATP-binding</keyword>
<dbReference type="PROSITE" id="PS00107">
    <property type="entry name" value="PROTEIN_KINASE_ATP"/>
    <property type="match status" value="1"/>
</dbReference>
<keyword evidence="8" id="KW-1133">Transmembrane helix</keyword>
<keyword evidence="11" id="KW-1185">Reference proteome</keyword>
<dbReference type="InterPro" id="IPR011009">
    <property type="entry name" value="Kinase-like_dom_sf"/>
</dbReference>
<dbReference type="CDD" id="cd14014">
    <property type="entry name" value="STKc_PknB_like"/>
    <property type="match status" value="1"/>
</dbReference>
<organism evidence="10 11">
    <name type="scientific">Paludisphaera borealis</name>
    <dbReference type="NCBI Taxonomy" id="1387353"/>
    <lineage>
        <taxon>Bacteria</taxon>
        <taxon>Pseudomonadati</taxon>
        <taxon>Planctomycetota</taxon>
        <taxon>Planctomycetia</taxon>
        <taxon>Isosphaerales</taxon>
        <taxon>Isosphaeraceae</taxon>
        <taxon>Paludisphaera</taxon>
    </lineage>
</organism>
<keyword evidence="2" id="KW-0723">Serine/threonine-protein kinase</keyword>
<dbReference type="Proteomes" id="UP000186309">
    <property type="component" value="Chromosome"/>
</dbReference>
<keyword evidence="8" id="KW-0812">Transmembrane</keyword>
<keyword evidence="4 7" id="KW-0547">Nucleotide-binding</keyword>
<evidence type="ECO:0000256" key="6">
    <source>
        <dbReference type="ARBA" id="ARBA00022840"/>
    </source>
</evidence>
<dbReference type="KEGG" id="pbor:BSF38_01836"/>
<dbReference type="EMBL" id="CP019082">
    <property type="protein sequence ID" value="APW60368.1"/>
    <property type="molecule type" value="Genomic_DNA"/>
</dbReference>
<dbReference type="OrthoDB" id="6111975at2"/>
<evidence type="ECO:0000256" key="4">
    <source>
        <dbReference type="ARBA" id="ARBA00022741"/>
    </source>
</evidence>
<evidence type="ECO:0000256" key="1">
    <source>
        <dbReference type="ARBA" id="ARBA00012513"/>
    </source>
</evidence>
<dbReference type="AlphaFoldDB" id="A0A1U7CN78"/>
<evidence type="ECO:0000313" key="10">
    <source>
        <dbReference type="EMBL" id="APW60368.1"/>
    </source>
</evidence>
<feature type="domain" description="Protein kinase" evidence="9">
    <location>
        <begin position="74"/>
        <end position="339"/>
    </location>
</feature>
<dbReference type="PROSITE" id="PS50011">
    <property type="entry name" value="PROTEIN_KINASE_DOM"/>
    <property type="match status" value="1"/>
</dbReference>
<keyword evidence="8" id="KW-0472">Membrane</keyword>
<dbReference type="PANTHER" id="PTHR43289:SF6">
    <property type="entry name" value="SERINE_THREONINE-PROTEIN KINASE NEKL-3"/>
    <property type="match status" value="1"/>
</dbReference>
<dbReference type="EC" id="2.7.11.1" evidence="1"/>
<dbReference type="InterPro" id="IPR000719">
    <property type="entry name" value="Prot_kinase_dom"/>
</dbReference>
<evidence type="ECO:0000256" key="7">
    <source>
        <dbReference type="PROSITE-ProRule" id="PRU10141"/>
    </source>
</evidence>
<gene>
    <name evidence="10" type="primary">prkC_5</name>
    <name evidence="10" type="ORF">BSF38_01836</name>
</gene>
<evidence type="ECO:0000256" key="5">
    <source>
        <dbReference type="ARBA" id="ARBA00022777"/>
    </source>
</evidence>
<dbReference type="STRING" id="1387353.BSF38_01836"/>
<dbReference type="InterPro" id="IPR017441">
    <property type="entry name" value="Protein_kinase_ATP_BS"/>
</dbReference>
<keyword evidence="5 10" id="KW-0418">Kinase</keyword>
<sequence>MIGLDDFLACVDRSGLVSREDLNPFRARTVPTSPSDSDLAPRVARQLVQQGLLTQYQARKLLAGATRGFFLGGYRILRPLGEGGMGKVYLAAHEGDDQKVAIKVLPPKRAQEEANSLHRFRREMELSMRCNHPNVARTLSVGNDGDVYFMVLEYIPGMSLFDMVKSEQYGPLRVATAARLFLKVLSGLGAAHRAGLIHRDIKPSNIMITPDGDAKVLDLGLAKALGEEGGLTRANAVLGTLDYASPEQLSDASRADVRSDLYSVGCTLYFVLAGKPPFEGGDAINKIYKQRMEDPEPIERVARGVPAAFGAIIRKLMAKNPAERYANCTELQGDLVPWTDPQRVRAILGADADSAHSFHPPPPILAEDDLRLLGPDSDSGPSLLSLRDLGDAEPSAAPLHRSPPPPLAAKLKLLPRQALAPTPAGDSRWLIHFSLIALAVGLVAILAIAVFLNS</sequence>
<dbReference type="GO" id="GO:0004674">
    <property type="term" value="F:protein serine/threonine kinase activity"/>
    <property type="evidence" value="ECO:0007669"/>
    <property type="project" value="UniProtKB-KW"/>
</dbReference>
<evidence type="ECO:0000259" key="9">
    <source>
        <dbReference type="PROSITE" id="PS50011"/>
    </source>
</evidence>
<reference evidence="11" key="1">
    <citation type="submission" date="2016-12" db="EMBL/GenBank/DDBJ databases">
        <title>Comparative genomics of four Isosphaeraceae planctomycetes: a common pool of plasmids and glycoside hydrolase genes.</title>
        <authorList>
            <person name="Ivanova A."/>
        </authorList>
    </citation>
    <scope>NUCLEOTIDE SEQUENCE [LARGE SCALE GENOMIC DNA]</scope>
    <source>
        <strain evidence="11">PX4</strain>
    </source>
</reference>
<dbReference type="SMART" id="SM00220">
    <property type="entry name" value="S_TKc"/>
    <property type="match status" value="1"/>
</dbReference>
<dbReference type="GO" id="GO:0005524">
    <property type="term" value="F:ATP binding"/>
    <property type="evidence" value="ECO:0007669"/>
    <property type="project" value="UniProtKB-UniRule"/>
</dbReference>
<feature type="binding site" evidence="7">
    <location>
        <position position="103"/>
    </location>
    <ligand>
        <name>ATP</name>
        <dbReference type="ChEBI" id="CHEBI:30616"/>
    </ligand>
</feature>
<evidence type="ECO:0000256" key="3">
    <source>
        <dbReference type="ARBA" id="ARBA00022679"/>
    </source>
</evidence>
<dbReference type="SUPFAM" id="SSF56112">
    <property type="entry name" value="Protein kinase-like (PK-like)"/>
    <property type="match status" value="1"/>
</dbReference>
<dbReference type="FunFam" id="1.10.510.10:FF:000021">
    <property type="entry name" value="Serine/threonine protein kinase"/>
    <property type="match status" value="1"/>
</dbReference>
<feature type="transmembrane region" description="Helical" evidence="8">
    <location>
        <begin position="429"/>
        <end position="452"/>
    </location>
</feature>
<dbReference type="RefSeq" id="WP_145952036.1">
    <property type="nucleotide sequence ID" value="NZ_CP019082.1"/>
</dbReference>
<dbReference type="Gene3D" id="1.10.510.10">
    <property type="entry name" value="Transferase(Phosphotransferase) domain 1"/>
    <property type="match status" value="1"/>
</dbReference>
<dbReference type="PROSITE" id="PS00108">
    <property type="entry name" value="PROTEIN_KINASE_ST"/>
    <property type="match status" value="1"/>
</dbReference>
<dbReference type="Gene3D" id="3.30.200.20">
    <property type="entry name" value="Phosphorylase Kinase, domain 1"/>
    <property type="match status" value="1"/>
</dbReference>
<evidence type="ECO:0000313" key="11">
    <source>
        <dbReference type="Proteomes" id="UP000186309"/>
    </source>
</evidence>
<keyword evidence="3 10" id="KW-0808">Transferase</keyword>
<accession>A0A1U7CN78</accession>
<proteinExistence type="predicted"/>
<protein>
    <recommendedName>
        <fullName evidence="1">non-specific serine/threonine protein kinase</fullName>
        <ecNumber evidence="1">2.7.11.1</ecNumber>
    </recommendedName>
</protein>